<evidence type="ECO:0000313" key="2">
    <source>
        <dbReference type="EMBL" id="QBD77410.1"/>
    </source>
</evidence>
<sequence length="108" mass="12136">MEDIVPYLEQICARFEHSETRSLFRGFTKTVQFSFSDLQRDFTLSIAEDGSAALIERTVSQPDVKIIISSDILAGILNSTVNPIQAYITRKLAVAGQIEDLLKLQKLF</sequence>
<accession>A0A4P6JQG3</accession>
<dbReference type="InterPro" id="IPR036527">
    <property type="entry name" value="SCP2_sterol-bd_dom_sf"/>
</dbReference>
<organism evidence="2 3">
    <name type="scientific">Ktedonosporobacter rubrisoli</name>
    <dbReference type="NCBI Taxonomy" id="2509675"/>
    <lineage>
        <taxon>Bacteria</taxon>
        <taxon>Bacillati</taxon>
        <taxon>Chloroflexota</taxon>
        <taxon>Ktedonobacteria</taxon>
        <taxon>Ktedonobacterales</taxon>
        <taxon>Ktedonosporobacteraceae</taxon>
        <taxon>Ktedonosporobacter</taxon>
    </lineage>
</organism>
<keyword evidence="3" id="KW-1185">Reference proteome</keyword>
<dbReference type="Gene3D" id="3.30.1050.10">
    <property type="entry name" value="SCP2 sterol-binding domain"/>
    <property type="match status" value="1"/>
</dbReference>
<feature type="domain" description="SCP2" evidence="1">
    <location>
        <begin position="8"/>
        <end position="108"/>
    </location>
</feature>
<dbReference type="Proteomes" id="UP000290365">
    <property type="component" value="Chromosome"/>
</dbReference>
<proteinExistence type="predicted"/>
<evidence type="ECO:0000259" key="1">
    <source>
        <dbReference type="Pfam" id="PF02036"/>
    </source>
</evidence>
<dbReference type="EMBL" id="CP035758">
    <property type="protein sequence ID" value="QBD77410.1"/>
    <property type="molecule type" value="Genomic_DNA"/>
</dbReference>
<gene>
    <name evidence="2" type="ORF">EPA93_15990</name>
</gene>
<dbReference type="SUPFAM" id="SSF55718">
    <property type="entry name" value="SCP-like"/>
    <property type="match status" value="1"/>
</dbReference>
<dbReference type="RefSeq" id="WP_129888467.1">
    <property type="nucleotide sequence ID" value="NZ_CP035758.1"/>
</dbReference>
<protein>
    <submittedName>
        <fullName evidence="2">SCP2 sterol-binding domain-containing protein</fullName>
    </submittedName>
</protein>
<dbReference type="AlphaFoldDB" id="A0A4P6JQG3"/>
<dbReference type="Pfam" id="PF02036">
    <property type="entry name" value="SCP2"/>
    <property type="match status" value="1"/>
</dbReference>
<dbReference type="KEGG" id="kbs:EPA93_15990"/>
<reference evidence="2 3" key="1">
    <citation type="submission" date="2019-01" db="EMBL/GenBank/DDBJ databases">
        <title>Ktedonosporobacter rubrisoli SCAWS-G2.</title>
        <authorList>
            <person name="Huang Y."/>
            <person name="Yan B."/>
        </authorList>
    </citation>
    <scope>NUCLEOTIDE SEQUENCE [LARGE SCALE GENOMIC DNA]</scope>
    <source>
        <strain evidence="2 3">SCAWS-G2</strain>
    </source>
</reference>
<evidence type="ECO:0000313" key="3">
    <source>
        <dbReference type="Proteomes" id="UP000290365"/>
    </source>
</evidence>
<dbReference type="InterPro" id="IPR003033">
    <property type="entry name" value="SCP2_sterol-bd_dom"/>
</dbReference>
<name>A0A4P6JQG3_KTERU</name>